<protein>
    <recommendedName>
        <fullName evidence="5">Transmembrane protein</fullName>
    </recommendedName>
</protein>
<keyword evidence="2" id="KW-0812">Transmembrane</keyword>
<evidence type="ECO:0000313" key="3">
    <source>
        <dbReference type="EMBL" id="KAJ7621354.1"/>
    </source>
</evidence>
<keyword evidence="4" id="KW-1185">Reference proteome</keyword>
<sequence length="455" mass="48012">MSLWNFTVNDTSPILSYHPYADGSSAQNGWQLFYTSSGFNTQTGESGQGDSFHVTSLSGGQVTLGFHGNAVYLYGSSNASYDITLDGTVHSFSPTSGLLYSNTALTEDDHSVTLTAKPSNSSQVLQFGSAIVTDSTTSSPTPKIVDNADSALEYYGSWTTSTAQGVPNSSVSLPFHQTLSVGSGFTMQLPVSTVAVALYASTNFGHGLYSVAIDDKAPQTFNGSTNWLVGDTLIYFEAGMNGNTTHKLGGAKFTLSRVVAYQLDDVSAPPTSNPPAHSKSKTKVNVGAIIGPIVGVVLLLLLIWWLYTQVARMRRRVSGDAETQRVDPLPLDLPRAGLVFSTPSQASEVPSTAAASSLTVSTAAGATITSPRRGRIGKLSAPNLNAPPPPTQSQSQSQSGAESTTTQASSPTAGLPPGVDMDRIIELIAQRIDRREPARDQEDSELVPPPEYRAP</sequence>
<evidence type="ECO:0000313" key="4">
    <source>
        <dbReference type="Proteomes" id="UP001221142"/>
    </source>
</evidence>
<proteinExistence type="predicted"/>
<feature type="compositionally biased region" description="Low complexity" evidence="1">
    <location>
        <begin position="392"/>
        <end position="410"/>
    </location>
</feature>
<dbReference type="EMBL" id="JARKIF010000016">
    <property type="protein sequence ID" value="KAJ7621354.1"/>
    <property type="molecule type" value="Genomic_DNA"/>
</dbReference>
<evidence type="ECO:0000256" key="1">
    <source>
        <dbReference type="SAM" id="MobiDB-lite"/>
    </source>
</evidence>
<dbReference type="Proteomes" id="UP001221142">
    <property type="component" value="Unassembled WGS sequence"/>
</dbReference>
<reference evidence="3" key="1">
    <citation type="submission" date="2023-03" db="EMBL/GenBank/DDBJ databases">
        <title>Massive genome expansion in bonnet fungi (Mycena s.s.) driven by repeated elements and novel gene families across ecological guilds.</title>
        <authorList>
            <consortium name="Lawrence Berkeley National Laboratory"/>
            <person name="Harder C.B."/>
            <person name="Miyauchi S."/>
            <person name="Viragh M."/>
            <person name="Kuo A."/>
            <person name="Thoen E."/>
            <person name="Andreopoulos B."/>
            <person name="Lu D."/>
            <person name="Skrede I."/>
            <person name="Drula E."/>
            <person name="Henrissat B."/>
            <person name="Morin E."/>
            <person name="Kohler A."/>
            <person name="Barry K."/>
            <person name="LaButti K."/>
            <person name="Morin E."/>
            <person name="Salamov A."/>
            <person name="Lipzen A."/>
            <person name="Mereny Z."/>
            <person name="Hegedus B."/>
            <person name="Baldrian P."/>
            <person name="Stursova M."/>
            <person name="Weitz H."/>
            <person name="Taylor A."/>
            <person name="Grigoriev I.V."/>
            <person name="Nagy L.G."/>
            <person name="Martin F."/>
            <person name="Kauserud H."/>
        </authorList>
    </citation>
    <scope>NUCLEOTIDE SEQUENCE</scope>
    <source>
        <strain evidence="3">9284</strain>
    </source>
</reference>
<keyword evidence="2" id="KW-1133">Transmembrane helix</keyword>
<name>A0AAD7BI49_9AGAR</name>
<feature type="compositionally biased region" description="Basic and acidic residues" evidence="1">
    <location>
        <begin position="420"/>
        <end position="441"/>
    </location>
</feature>
<dbReference type="AlphaFoldDB" id="A0AAD7BI49"/>
<evidence type="ECO:0000256" key="2">
    <source>
        <dbReference type="SAM" id="Phobius"/>
    </source>
</evidence>
<keyword evidence="2" id="KW-0472">Membrane</keyword>
<gene>
    <name evidence="3" type="ORF">FB45DRAFT_1006664</name>
</gene>
<accession>A0AAD7BI49</accession>
<feature type="transmembrane region" description="Helical" evidence="2">
    <location>
        <begin position="286"/>
        <end position="307"/>
    </location>
</feature>
<comment type="caution">
    <text evidence="3">The sequence shown here is derived from an EMBL/GenBank/DDBJ whole genome shotgun (WGS) entry which is preliminary data.</text>
</comment>
<organism evidence="3 4">
    <name type="scientific">Roridomyces roridus</name>
    <dbReference type="NCBI Taxonomy" id="1738132"/>
    <lineage>
        <taxon>Eukaryota</taxon>
        <taxon>Fungi</taxon>
        <taxon>Dikarya</taxon>
        <taxon>Basidiomycota</taxon>
        <taxon>Agaricomycotina</taxon>
        <taxon>Agaricomycetes</taxon>
        <taxon>Agaricomycetidae</taxon>
        <taxon>Agaricales</taxon>
        <taxon>Marasmiineae</taxon>
        <taxon>Mycenaceae</taxon>
        <taxon>Roridomyces</taxon>
    </lineage>
</organism>
<evidence type="ECO:0008006" key="5">
    <source>
        <dbReference type="Google" id="ProtNLM"/>
    </source>
</evidence>
<feature type="region of interest" description="Disordered" evidence="1">
    <location>
        <begin position="365"/>
        <end position="455"/>
    </location>
</feature>
<dbReference type="Gene3D" id="2.60.120.260">
    <property type="entry name" value="Galactose-binding domain-like"/>
    <property type="match status" value="1"/>
</dbReference>